<evidence type="ECO:0000313" key="2">
    <source>
        <dbReference type="Proteomes" id="UP000501128"/>
    </source>
</evidence>
<reference evidence="1 2" key="1">
    <citation type="submission" date="2020-04" db="EMBL/GenBank/DDBJ databases">
        <title>Genome sequencing of novel species.</title>
        <authorList>
            <person name="Heo J."/>
            <person name="Kim S.-J."/>
            <person name="Kim J.-S."/>
            <person name="Hong S.-B."/>
            <person name="Kwon S.-W."/>
        </authorList>
    </citation>
    <scope>NUCLEOTIDE SEQUENCE [LARGE SCALE GENOMIC DNA]</scope>
    <source>
        <strain evidence="1 2">CJU-R4</strain>
    </source>
</reference>
<dbReference type="GO" id="GO:0004519">
    <property type="term" value="F:endonuclease activity"/>
    <property type="evidence" value="ECO:0007669"/>
    <property type="project" value="UniProtKB-KW"/>
</dbReference>
<dbReference type="Gene3D" id="3.90.1570.10">
    <property type="entry name" value="tt1808, chain A"/>
    <property type="match status" value="1"/>
</dbReference>
<dbReference type="KEGG" id="srho:HH216_15180"/>
<keyword evidence="1" id="KW-0540">Nuclease</keyword>
<keyword evidence="1" id="KW-0255">Endonuclease</keyword>
<sequence length="207" mass="23697">MTTDKPPRRRRRPSSAGDVPQALVYETWQQKPVYYKGYRDVLAGIKSIDEVMSCSDLQGVLVSLLNGYLFSAINRKVYLISTNEVGIHLAANDNLANDLAIFEKEKVGKLKGKFFDVPPKVVIEVDIKADLVDFLNRENSYIMEKSQKLIDFGVERILWIVTDTRKVYVIDRNDPTWYVVNWSETITVLDDCTLNIAQLLTDESIEF</sequence>
<dbReference type="InterPro" id="IPR012296">
    <property type="entry name" value="Nuclease_put_TT1808"/>
</dbReference>
<evidence type="ECO:0000313" key="1">
    <source>
        <dbReference type="EMBL" id="QJD81382.1"/>
    </source>
</evidence>
<organism evidence="1 2">
    <name type="scientific">Spirosoma rhododendri</name>
    <dbReference type="NCBI Taxonomy" id="2728024"/>
    <lineage>
        <taxon>Bacteria</taxon>
        <taxon>Pseudomonadati</taxon>
        <taxon>Bacteroidota</taxon>
        <taxon>Cytophagia</taxon>
        <taxon>Cytophagales</taxon>
        <taxon>Cytophagaceae</taxon>
        <taxon>Spirosoma</taxon>
    </lineage>
</organism>
<dbReference type="EMBL" id="CP051677">
    <property type="protein sequence ID" value="QJD81382.1"/>
    <property type="molecule type" value="Genomic_DNA"/>
</dbReference>
<dbReference type="AlphaFoldDB" id="A0A7L5DUU4"/>
<accession>A0A7L5DUU4</accession>
<protein>
    <submittedName>
        <fullName evidence="1">Uma2 family endonuclease</fullName>
    </submittedName>
</protein>
<dbReference type="Proteomes" id="UP000501128">
    <property type="component" value="Chromosome"/>
</dbReference>
<gene>
    <name evidence="1" type="ORF">HH216_15180</name>
</gene>
<name>A0A7L5DUU4_9BACT</name>
<keyword evidence="2" id="KW-1185">Reference proteome</keyword>
<keyword evidence="1" id="KW-0378">Hydrolase</keyword>
<proteinExistence type="predicted"/>